<feature type="non-terminal residue" evidence="1">
    <location>
        <position position="160"/>
    </location>
</feature>
<reference evidence="1" key="1">
    <citation type="submission" date="2018-05" db="EMBL/GenBank/DDBJ databases">
        <authorList>
            <person name="Lanie J.A."/>
            <person name="Ng W.-L."/>
            <person name="Kazmierczak K.M."/>
            <person name="Andrzejewski T.M."/>
            <person name="Davidsen T.M."/>
            <person name="Wayne K.J."/>
            <person name="Tettelin H."/>
            <person name="Glass J.I."/>
            <person name="Rusch D."/>
            <person name="Podicherti R."/>
            <person name="Tsui H.-C.T."/>
            <person name="Winkler M.E."/>
        </authorList>
    </citation>
    <scope>NUCLEOTIDE SEQUENCE</scope>
</reference>
<proteinExistence type="predicted"/>
<name>A0A382YJU7_9ZZZZ</name>
<dbReference type="EMBL" id="UINC01176439">
    <property type="protein sequence ID" value="SVD83567.1"/>
    <property type="molecule type" value="Genomic_DNA"/>
</dbReference>
<gene>
    <name evidence="1" type="ORF">METZ01_LOCUS436421</name>
</gene>
<dbReference type="AlphaFoldDB" id="A0A382YJU7"/>
<sequence>MIKYIIPNSYGVGDALILLNAIFLFEKNKNRYITLTFHQRDNENVNFNFLHVSDIFSYLYLKPCSINCNINYDRSSLELYQFEEKNFKNKDFEDFYFNVVQNHILELDMEICQSRKGISSLFYEIEEIDDKEAQKRYGYNQKSITKEQYNQLKNTVKIKE</sequence>
<organism evidence="1">
    <name type="scientific">marine metagenome</name>
    <dbReference type="NCBI Taxonomy" id="408172"/>
    <lineage>
        <taxon>unclassified sequences</taxon>
        <taxon>metagenomes</taxon>
        <taxon>ecological metagenomes</taxon>
    </lineage>
</organism>
<accession>A0A382YJU7</accession>
<protein>
    <submittedName>
        <fullName evidence="1">Uncharacterized protein</fullName>
    </submittedName>
</protein>
<evidence type="ECO:0000313" key="1">
    <source>
        <dbReference type="EMBL" id="SVD83567.1"/>
    </source>
</evidence>